<dbReference type="Gene3D" id="1.10.510.10">
    <property type="entry name" value="Transferase(Phosphotransferase) domain 1"/>
    <property type="match status" value="1"/>
</dbReference>
<evidence type="ECO:0000256" key="1">
    <source>
        <dbReference type="ARBA" id="ARBA00022527"/>
    </source>
</evidence>
<dbReference type="Gene3D" id="3.30.200.20">
    <property type="entry name" value="Phosphorylase Kinase, domain 1"/>
    <property type="match status" value="1"/>
</dbReference>
<dbReference type="PANTHER" id="PTHR24058">
    <property type="entry name" value="DUAL SPECIFICITY PROTEIN KINASE"/>
    <property type="match status" value="1"/>
</dbReference>
<dbReference type="SMART" id="SM00220">
    <property type="entry name" value="S_TKc"/>
    <property type="match status" value="1"/>
</dbReference>
<dbReference type="InterPro" id="IPR011009">
    <property type="entry name" value="Kinase-like_dom_sf"/>
</dbReference>
<dbReference type="InterPro" id="IPR017441">
    <property type="entry name" value="Protein_kinase_ATP_BS"/>
</dbReference>
<evidence type="ECO:0000256" key="5">
    <source>
        <dbReference type="ARBA" id="ARBA00022840"/>
    </source>
</evidence>
<feature type="compositionally biased region" description="Polar residues" evidence="7">
    <location>
        <begin position="458"/>
        <end position="472"/>
    </location>
</feature>
<dbReference type="InterPro" id="IPR008271">
    <property type="entry name" value="Ser/Thr_kinase_AS"/>
</dbReference>
<feature type="binding site" evidence="6">
    <location>
        <position position="132"/>
    </location>
    <ligand>
        <name>ATP</name>
        <dbReference type="ChEBI" id="CHEBI:30616"/>
    </ligand>
</feature>
<dbReference type="EMBL" id="CAWUFR010000053">
    <property type="protein sequence ID" value="CAK6961918.1"/>
    <property type="molecule type" value="Genomic_DNA"/>
</dbReference>
<dbReference type="PANTHER" id="PTHR24058:SF17">
    <property type="entry name" value="HOMEODOMAIN INTERACTING PROTEIN KINASE, ISOFORM D"/>
    <property type="match status" value="1"/>
</dbReference>
<dbReference type="AlphaFoldDB" id="A0AAV1NRW9"/>
<feature type="compositionally biased region" description="Polar residues" evidence="7">
    <location>
        <begin position="543"/>
        <end position="561"/>
    </location>
</feature>
<dbReference type="Pfam" id="PF00069">
    <property type="entry name" value="Pkinase"/>
    <property type="match status" value="1"/>
</dbReference>
<evidence type="ECO:0000256" key="3">
    <source>
        <dbReference type="ARBA" id="ARBA00022741"/>
    </source>
</evidence>
<keyword evidence="2" id="KW-0808">Transferase</keyword>
<dbReference type="GO" id="GO:0005634">
    <property type="term" value="C:nucleus"/>
    <property type="evidence" value="ECO:0007669"/>
    <property type="project" value="TreeGrafter"/>
</dbReference>
<dbReference type="PROSITE" id="PS00108">
    <property type="entry name" value="PROTEIN_KINASE_ST"/>
    <property type="match status" value="1"/>
</dbReference>
<evidence type="ECO:0000256" key="2">
    <source>
        <dbReference type="ARBA" id="ARBA00022679"/>
    </source>
</evidence>
<feature type="compositionally biased region" description="Basic and acidic residues" evidence="7">
    <location>
        <begin position="581"/>
        <end position="596"/>
    </location>
</feature>
<comment type="caution">
    <text evidence="9">The sequence shown here is derived from an EMBL/GenBank/DDBJ whole genome shotgun (WGS) entry which is preliminary data.</text>
</comment>
<dbReference type="GO" id="GO:0005737">
    <property type="term" value="C:cytoplasm"/>
    <property type="evidence" value="ECO:0007669"/>
    <property type="project" value="TreeGrafter"/>
</dbReference>
<keyword evidence="10" id="KW-1185">Reference proteome</keyword>
<name>A0AAV1NRW9_SCOSC</name>
<evidence type="ECO:0000313" key="10">
    <source>
        <dbReference type="Proteomes" id="UP001314229"/>
    </source>
</evidence>
<dbReference type="GO" id="GO:0004713">
    <property type="term" value="F:protein tyrosine kinase activity"/>
    <property type="evidence" value="ECO:0007669"/>
    <property type="project" value="TreeGrafter"/>
</dbReference>
<feature type="compositionally biased region" description="Polar residues" evidence="7">
    <location>
        <begin position="599"/>
        <end position="613"/>
    </location>
</feature>
<feature type="domain" description="Protein kinase" evidence="8">
    <location>
        <begin position="103"/>
        <end position="402"/>
    </location>
</feature>
<dbReference type="GO" id="GO:0005524">
    <property type="term" value="F:ATP binding"/>
    <property type="evidence" value="ECO:0007669"/>
    <property type="project" value="UniProtKB-UniRule"/>
</dbReference>
<gene>
    <name evidence="9" type="ORF">FSCOSCO3_A035340</name>
</gene>
<proteinExistence type="predicted"/>
<evidence type="ECO:0000313" key="9">
    <source>
        <dbReference type="EMBL" id="CAK6961918.1"/>
    </source>
</evidence>
<keyword evidence="5 6" id="KW-0067">ATP-binding</keyword>
<dbReference type="GO" id="GO:0004674">
    <property type="term" value="F:protein serine/threonine kinase activity"/>
    <property type="evidence" value="ECO:0007669"/>
    <property type="project" value="UniProtKB-KW"/>
</dbReference>
<keyword evidence="3 6" id="KW-0547">Nucleotide-binding</keyword>
<dbReference type="PROSITE" id="PS00107">
    <property type="entry name" value="PROTEIN_KINASE_ATP"/>
    <property type="match status" value="1"/>
</dbReference>
<dbReference type="GO" id="GO:0003677">
    <property type="term" value="F:DNA binding"/>
    <property type="evidence" value="ECO:0007669"/>
    <property type="project" value="UniProtKB-KW"/>
</dbReference>
<keyword evidence="9" id="KW-0371">Homeobox</keyword>
<sequence length="658" mass="73805">MADKLYKPTPLLEKVHVPQQLWLTLQLQIDDKLESEQYGSSEAQVLVRFSEREREKEKKRDGSRIEKCLNSLRNHKQIEPSNMENINLNEVEGKLFSSGSSDYRAQKYLGCGVYGEVLQCRNLTSNEIVALKFIKDNEYIDEAKHEIQIFKEIQALNSCKFNIVKWIDSFMYEGLYCLELEKLDINLHEFVRKRPSKSLSLKEIRPILQQLSTALKFLSNVGIIHADLKPDNIMLVDHLRQPLRVKVIDFGFAFPASVARRGATLQAQWYRSPEILLGAPFNQAIDTWSLGCIAAELFMGQALFPGKDDYDMMRHMVYTVGKPPDDLLTAGLLTMMYFNAKYGGQHGVYWKFKHKTLDELSGEDAEADQSDRASFVDLLTKMLKVNVSERIRPSQILHHDFITMSHLRGFKDSMHVKSCSDLMSICQSCANDGTSNCPASPAQRSAPIEGHPAELSSERQTQSADTSGGSSQVKKRKRDGADKSADCGRTPYPSPPKEGGKGLLTPYPSCTKSPTQKRKRDDTDLCSPAKRICVTVDKELTDSVKNSKPSNSENGPGSTPKVSPLKRKRDEEESGSGNSSPDRKRREILAEGEKGANPDSENVQSNTVRVSPQNKRKRDIKEEPGSCKTSPKKKMRENLAGGEERTTTPKTAAMHPAS</sequence>
<evidence type="ECO:0000256" key="4">
    <source>
        <dbReference type="ARBA" id="ARBA00022777"/>
    </source>
</evidence>
<feature type="region of interest" description="Disordered" evidence="7">
    <location>
        <begin position="436"/>
        <end position="658"/>
    </location>
</feature>
<keyword evidence="1" id="KW-0723">Serine/threonine-protein kinase</keyword>
<dbReference type="InterPro" id="IPR050494">
    <property type="entry name" value="Ser_Thr_dual-spec_kinase"/>
</dbReference>
<keyword evidence="4 9" id="KW-0418">Kinase</keyword>
<dbReference type="SUPFAM" id="SSF56112">
    <property type="entry name" value="Protein kinase-like (PK-like)"/>
    <property type="match status" value="1"/>
</dbReference>
<dbReference type="Proteomes" id="UP001314229">
    <property type="component" value="Unassembled WGS sequence"/>
</dbReference>
<evidence type="ECO:0000259" key="8">
    <source>
        <dbReference type="PROSITE" id="PS50011"/>
    </source>
</evidence>
<evidence type="ECO:0000256" key="7">
    <source>
        <dbReference type="SAM" id="MobiDB-lite"/>
    </source>
</evidence>
<dbReference type="InterPro" id="IPR000719">
    <property type="entry name" value="Prot_kinase_dom"/>
</dbReference>
<protein>
    <submittedName>
        <fullName evidence="9">Homeodomain-interacting protein kinase 2-like isoform X3</fullName>
    </submittedName>
</protein>
<dbReference type="PROSITE" id="PS50011">
    <property type="entry name" value="PROTEIN_KINASE_DOM"/>
    <property type="match status" value="1"/>
</dbReference>
<keyword evidence="9" id="KW-0238">DNA-binding</keyword>
<accession>A0AAV1NRW9</accession>
<evidence type="ECO:0000256" key="6">
    <source>
        <dbReference type="PROSITE-ProRule" id="PRU10141"/>
    </source>
</evidence>
<reference evidence="9 10" key="1">
    <citation type="submission" date="2024-01" db="EMBL/GenBank/DDBJ databases">
        <authorList>
            <person name="Alioto T."/>
            <person name="Alioto T."/>
            <person name="Gomez Garrido J."/>
        </authorList>
    </citation>
    <scope>NUCLEOTIDE SEQUENCE [LARGE SCALE GENOMIC DNA]</scope>
</reference>
<organism evidence="9 10">
    <name type="scientific">Scomber scombrus</name>
    <name type="common">Atlantic mackerel</name>
    <name type="synonym">Scomber vernalis</name>
    <dbReference type="NCBI Taxonomy" id="13677"/>
    <lineage>
        <taxon>Eukaryota</taxon>
        <taxon>Metazoa</taxon>
        <taxon>Chordata</taxon>
        <taxon>Craniata</taxon>
        <taxon>Vertebrata</taxon>
        <taxon>Euteleostomi</taxon>
        <taxon>Actinopterygii</taxon>
        <taxon>Neopterygii</taxon>
        <taxon>Teleostei</taxon>
        <taxon>Neoteleostei</taxon>
        <taxon>Acanthomorphata</taxon>
        <taxon>Pelagiaria</taxon>
        <taxon>Scombriformes</taxon>
        <taxon>Scombridae</taxon>
        <taxon>Scomber</taxon>
    </lineage>
</organism>